<evidence type="ECO:0000256" key="2">
    <source>
        <dbReference type="ARBA" id="ARBA00023125"/>
    </source>
</evidence>
<accession>A0A844G0C2</accession>
<dbReference type="InterPro" id="IPR036390">
    <property type="entry name" value="WH_DNA-bd_sf"/>
</dbReference>
<keyword evidence="2" id="KW-0238">DNA-binding</keyword>
<dbReference type="Gene3D" id="3.40.50.2300">
    <property type="match status" value="2"/>
</dbReference>
<dbReference type="SUPFAM" id="SSF46785">
    <property type="entry name" value="Winged helix' DNA-binding domain"/>
    <property type="match status" value="1"/>
</dbReference>
<dbReference type="AlphaFoldDB" id="A0A844G0C2"/>
<gene>
    <name evidence="6" type="ORF">FYJ85_03135</name>
</gene>
<evidence type="ECO:0000256" key="4">
    <source>
        <dbReference type="SAM" id="MobiDB-lite"/>
    </source>
</evidence>
<dbReference type="PROSITE" id="PS50949">
    <property type="entry name" value="HTH_GNTR"/>
    <property type="match status" value="1"/>
</dbReference>
<dbReference type="PRINTS" id="PR00035">
    <property type="entry name" value="HTHGNTR"/>
</dbReference>
<reference evidence="6 7" key="1">
    <citation type="submission" date="2019-08" db="EMBL/GenBank/DDBJ databases">
        <title>In-depth cultivation of the pig gut microbiome towards novel bacterial diversity and tailored functional studies.</title>
        <authorList>
            <person name="Wylensek D."/>
            <person name="Hitch T.C.A."/>
            <person name="Clavel T."/>
        </authorList>
    </citation>
    <scope>NUCLEOTIDE SEQUENCE [LARGE SCALE GENOMIC DNA]</scope>
    <source>
        <strain evidence="6 7">BBE-744-WT-12</strain>
    </source>
</reference>
<keyword evidence="1" id="KW-0805">Transcription regulation</keyword>
<feature type="compositionally biased region" description="Polar residues" evidence="4">
    <location>
        <begin position="15"/>
        <end position="31"/>
    </location>
</feature>
<dbReference type="CDD" id="cd07377">
    <property type="entry name" value="WHTH_GntR"/>
    <property type="match status" value="1"/>
</dbReference>
<dbReference type="CDD" id="cd06267">
    <property type="entry name" value="PBP1_LacI_sugar_binding-like"/>
    <property type="match status" value="1"/>
</dbReference>
<dbReference type="Pfam" id="PF13377">
    <property type="entry name" value="Peripla_BP_3"/>
    <property type="match status" value="1"/>
</dbReference>
<dbReference type="InterPro" id="IPR000524">
    <property type="entry name" value="Tscrpt_reg_HTH_GntR"/>
</dbReference>
<feature type="region of interest" description="Disordered" evidence="4">
    <location>
        <begin position="1"/>
        <end position="34"/>
    </location>
</feature>
<dbReference type="SMART" id="SM00345">
    <property type="entry name" value="HTH_GNTR"/>
    <property type="match status" value="1"/>
</dbReference>
<dbReference type="InterPro" id="IPR046335">
    <property type="entry name" value="LacI/GalR-like_sensor"/>
</dbReference>
<dbReference type="PANTHER" id="PTHR30146:SF109">
    <property type="entry name" value="HTH-TYPE TRANSCRIPTIONAL REGULATOR GALS"/>
    <property type="match status" value="1"/>
</dbReference>
<evidence type="ECO:0000313" key="6">
    <source>
        <dbReference type="EMBL" id="MST96038.1"/>
    </source>
</evidence>
<evidence type="ECO:0000259" key="5">
    <source>
        <dbReference type="PROSITE" id="PS50949"/>
    </source>
</evidence>
<dbReference type="EMBL" id="VUNS01000002">
    <property type="protein sequence ID" value="MST96038.1"/>
    <property type="molecule type" value="Genomic_DNA"/>
</dbReference>
<evidence type="ECO:0000313" key="7">
    <source>
        <dbReference type="Proteomes" id="UP000435649"/>
    </source>
</evidence>
<dbReference type="Gene3D" id="1.10.10.10">
    <property type="entry name" value="Winged helix-like DNA-binding domain superfamily/Winged helix DNA-binding domain"/>
    <property type="match status" value="1"/>
</dbReference>
<dbReference type="Proteomes" id="UP000435649">
    <property type="component" value="Unassembled WGS sequence"/>
</dbReference>
<dbReference type="SUPFAM" id="SSF53822">
    <property type="entry name" value="Periplasmic binding protein-like I"/>
    <property type="match status" value="1"/>
</dbReference>
<sequence>MSRLPGAPAAEPSRPASTPSVKPSGSGSAPRTGSKEHFIMIATPVSPRSQVKEALLESIRRQDVGTRLAPERRLAEEFGVSRSTMTKVLEELVKEGYLSRRIGSGTFIMPRDSEIASTRLPVRARGELLIASPDFFSYSLWERLHTLEIGAMRENLQVVNMKIHPESDFDSLFELADNCRNLLGIIVNAGLPTPKSALKRLDETGVPVVIIGELDNIKLYRNIRTVSSNHFQSGYLKMKTLLQAGHTRIGFIPNDPPSIAQQECIRGMKEAVREYRFRWRDLVLPDSSIEFWQDPMKNGCVQAREVLKRAPDVTGLVVDTIPGAIGALRAVLESGRSCPGDVSIITAQSYAGIEEYTYPSLSTVIASNEKICRTALEIILQPKRTLSREFIIDMEFIARESIRDLNAERQP</sequence>
<proteinExistence type="predicted"/>
<protein>
    <submittedName>
        <fullName evidence="6">GntR family transcriptional regulator</fullName>
    </submittedName>
</protein>
<evidence type="ECO:0000256" key="1">
    <source>
        <dbReference type="ARBA" id="ARBA00023015"/>
    </source>
</evidence>
<dbReference type="GO" id="GO:0003700">
    <property type="term" value="F:DNA-binding transcription factor activity"/>
    <property type="evidence" value="ECO:0007669"/>
    <property type="project" value="InterPro"/>
</dbReference>
<keyword evidence="7" id="KW-1185">Reference proteome</keyword>
<comment type="caution">
    <text evidence="6">The sequence shown here is derived from an EMBL/GenBank/DDBJ whole genome shotgun (WGS) entry which is preliminary data.</text>
</comment>
<dbReference type="PANTHER" id="PTHR30146">
    <property type="entry name" value="LACI-RELATED TRANSCRIPTIONAL REPRESSOR"/>
    <property type="match status" value="1"/>
</dbReference>
<dbReference type="InterPro" id="IPR028082">
    <property type="entry name" value="Peripla_BP_I"/>
</dbReference>
<organism evidence="6 7">
    <name type="scientific">Victivallis lenta</name>
    <dbReference type="NCBI Taxonomy" id="2606640"/>
    <lineage>
        <taxon>Bacteria</taxon>
        <taxon>Pseudomonadati</taxon>
        <taxon>Lentisphaerota</taxon>
        <taxon>Lentisphaeria</taxon>
        <taxon>Victivallales</taxon>
        <taxon>Victivallaceae</taxon>
        <taxon>Victivallis</taxon>
    </lineage>
</organism>
<dbReference type="GO" id="GO:0000976">
    <property type="term" value="F:transcription cis-regulatory region binding"/>
    <property type="evidence" value="ECO:0007669"/>
    <property type="project" value="TreeGrafter"/>
</dbReference>
<feature type="domain" description="HTH gntR-type" evidence="5">
    <location>
        <begin position="41"/>
        <end position="111"/>
    </location>
</feature>
<name>A0A844G0C2_9BACT</name>
<dbReference type="Pfam" id="PF00392">
    <property type="entry name" value="GntR"/>
    <property type="match status" value="1"/>
</dbReference>
<keyword evidence="3" id="KW-0804">Transcription</keyword>
<evidence type="ECO:0000256" key="3">
    <source>
        <dbReference type="ARBA" id="ARBA00023163"/>
    </source>
</evidence>
<dbReference type="InterPro" id="IPR036388">
    <property type="entry name" value="WH-like_DNA-bd_sf"/>
</dbReference>